<feature type="domain" description="PAC" evidence="10">
    <location>
        <begin position="408"/>
        <end position="459"/>
    </location>
</feature>
<feature type="compositionally biased region" description="Polar residues" evidence="7">
    <location>
        <begin position="590"/>
        <end position="610"/>
    </location>
</feature>
<feature type="compositionally biased region" description="Basic and acidic residues" evidence="7">
    <location>
        <begin position="578"/>
        <end position="589"/>
    </location>
</feature>
<feature type="domain" description="Histidine kinase" evidence="8">
    <location>
        <begin position="470"/>
        <end position="698"/>
    </location>
</feature>
<evidence type="ECO:0000313" key="11">
    <source>
        <dbReference type="EMBL" id="OVE85551.1"/>
    </source>
</evidence>
<dbReference type="GO" id="GO:0006355">
    <property type="term" value="P:regulation of DNA-templated transcription"/>
    <property type="evidence" value="ECO:0007669"/>
    <property type="project" value="InterPro"/>
</dbReference>
<dbReference type="Gene3D" id="1.10.287.130">
    <property type="match status" value="1"/>
</dbReference>
<dbReference type="NCBIfam" id="TIGR00229">
    <property type="entry name" value="sensory_box"/>
    <property type="match status" value="1"/>
</dbReference>
<dbReference type="PROSITE" id="PS50112">
    <property type="entry name" value="PAS"/>
    <property type="match status" value="1"/>
</dbReference>
<dbReference type="SUPFAM" id="SSF55874">
    <property type="entry name" value="ATPase domain of HSP90 chaperone/DNA topoisomerase II/histidine kinase"/>
    <property type="match status" value="1"/>
</dbReference>
<comment type="catalytic activity">
    <reaction evidence="1">
        <text>ATP + protein L-histidine = ADP + protein N-phospho-L-histidine.</text>
        <dbReference type="EC" id="2.7.13.3"/>
    </reaction>
</comment>
<dbReference type="SMART" id="SM00388">
    <property type="entry name" value="HisKA"/>
    <property type="match status" value="1"/>
</dbReference>
<dbReference type="CDD" id="cd00082">
    <property type="entry name" value="HisKA"/>
    <property type="match status" value="1"/>
</dbReference>
<accession>A0A202EBF1</accession>
<dbReference type="PROSITE" id="PS50109">
    <property type="entry name" value="HIS_KIN"/>
    <property type="match status" value="1"/>
</dbReference>
<dbReference type="Gene3D" id="3.30.565.10">
    <property type="entry name" value="Histidine kinase-like ATPase, C-terminal domain"/>
    <property type="match status" value="1"/>
</dbReference>
<reference evidence="11 12" key="1">
    <citation type="submission" date="2017-02" db="EMBL/GenBank/DDBJ databases">
        <title>Natronthermophilus aegyptiacus gen. nov.,sp. nov., an aerobic, extremely halophilic alkalithermophilic archaeon isolated from the athalassohaline Wadi An Natrun, Egypt.</title>
        <authorList>
            <person name="Zhao B."/>
        </authorList>
    </citation>
    <scope>NUCLEOTIDE SEQUENCE [LARGE SCALE GENOMIC DNA]</scope>
    <source>
        <strain evidence="11 12">CGMCC 1.3597</strain>
    </source>
</reference>
<dbReference type="InterPro" id="IPR036097">
    <property type="entry name" value="HisK_dim/P_sf"/>
</dbReference>
<sequence length="701" mass="75950">MSRPRVLCVSGNRATRASLTLALTDEPVNVVFAQQADEAGSRLEHESIDAIVIDAGSIADVPRVIGAAEAKTPKLPTFIYWETADDTDEESMAVLSQVVARSTDQQRSNRLADTITEQLNDGIGNEAVAGRIIANARVDAETDTDADAADTQPDLPPDLAWIDDAVRRGLTDATSPATVERVLREEFVASDRFIFAWVGEYDRGEREIVPWLTDPSATDWPIQRTFPIGSDDGSRTLLERALQSRKLQIVDLSTITEPDTALVPFAEYALEQDVGTVAAIPLGSEDELYGVFVVYARRGLSSADQQVIHSSADVASHVLETIATSGQLAQQERAVQRYERLVETAGDGMYVFDEDGNFMTVNDALVEMTGYSREGLLGEHATFLLDEADAEAGTDVIKSLLEDDRGTDTLEVVLETKSGETIPCEIQIAVLTHNGTFHGSVGVVRDITERKQRERKLRERNERLDAFAQIVSHDLRNPLGVAQGYLDLMDQTDSADHIPQIRDGLDRMESIIDDVLAIARGGEWAADTDPVDLEAVATDAWEHVETPAATLSVTASTTVAADRSRLLRLLENCFRNSVEHGSPEREQQERASASTSAEAVQTNGGTSTNGGADIDSAITIQVGTLENGRGFYVADDGCGLPEEIRDEIFDPSVSTSSSGLGIGLWVVREVATGHGWSVTAGESEAGGARFEFDTTGDERRL</sequence>
<dbReference type="InterPro" id="IPR050736">
    <property type="entry name" value="Sensor_HK_Regulatory"/>
</dbReference>
<evidence type="ECO:0000256" key="7">
    <source>
        <dbReference type="SAM" id="MobiDB-lite"/>
    </source>
</evidence>
<dbReference type="Gene3D" id="3.30.450.40">
    <property type="match status" value="1"/>
</dbReference>
<dbReference type="SUPFAM" id="SSF55785">
    <property type="entry name" value="PYP-like sensor domain (PAS domain)"/>
    <property type="match status" value="1"/>
</dbReference>
<dbReference type="InterPro" id="IPR013767">
    <property type="entry name" value="PAS_fold"/>
</dbReference>
<evidence type="ECO:0000256" key="6">
    <source>
        <dbReference type="ARBA" id="ARBA00023012"/>
    </source>
</evidence>
<evidence type="ECO:0000313" key="12">
    <source>
        <dbReference type="Proteomes" id="UP000196084"/>
    </source>
</evidence>
<evidence type="ECO:0000259" key="10">
    <source>
        <dbReference type="PROSITE" id="PS50113"/>
    </source>
</evidence>
<dbReference type="PANTHER" id="PTHR43711">
    <property type="entry name" value="TWO-COMPONENT HISTIDINE KINASE"/>
    <property type="match status" value="1"/>
</dbReference>
<dbReference type="PRINTS" id="PR00344">
    <property type="entry name" value="BCTRLSENSOR"/>
</dbReference>
<dbReference type="CDD" id="cd00130">
    <property type="entry name" value="PAS"/>
    <property type="match status" value="1"/>
</dbReference>
<dbReference type="SMART" id="SM00086">
    <property type="entry name" value="PAC"/>
    <property type="match status" value="1"/>
</dbReference>
<dbReference type="Gene3D" id="3.40.50.2300">
    <property type="match status" value="1"/>
</dbReference>
<dbReference type="Pfam" id="PF02518">
    <property type="entry name" value="HATPase_c"/>
    <property type="match status" value="1"/>
</dbReference>
<dbReference type="InterPro" id="IPR001610">
    <property type="entry name" value="PAC"/>
</dbReference>
<dbReference type="InterPro" id="IPR005467">
    <property type="entry name" value="His_kinase_dom"/>
</dbReference>
<evidence type="ECO:0000259" key="8">
    <source>
        <dbReference type="PROSITE" id="PS50109"/>
    </source>
</evidence>
<dbReference type="InterPro" id="IPR000700">
    <property type="entry name" value="PAS-assoc_C"/>
</dbReference>
<protein>
    <recommendedName>
        <fullName evidence="2">histidine kinase</fullName>
        <ecNumber evidence="2">2.7.13.3</ecNumber>
    </recommendedName>
</protein>
<evidence type="ECO:0000256" key="4">
    <source>
        <dbReference type="ARBA" id="ARBA00022679"/>
    </source>
</evidence>
<dbReference type="OrthoDB" id="8127at2157"/>
<dbReference type="Proteomes" id="UP000196084">
    <property type="component" value="Unassembled WGS sequence"/>
</dbReference>
<feature type="domain" description="PAS" evidence="9">
    <location>
        <begin position="334"/>
        <end position="404"/>
    </location>
</feature>
<dbReference type="AlphaFoldDB" id="A0A202EBF1"/>
<dbReference type="Pfam" id="PF00989">
    <property type="entry name" value="PAS"/>
    <property type="match status" value="1"/>
</dbReference>
<keyword evidence="5 11" id="KW-0418">Kinase</keyword>
<dbReference type="InterPro" id="IPR003661">
    <property type="entry name" value="HisK_dim/P_dom"/>
</dbReference>
<dbReference type="InterPro" id="IPR036890">
    <property type="entry name" value="HATPase_C_sf"/>
</dbReference>
<dbReference type="InterPro" id="IPR035965">
    <property type="entry name" value="PAS-like_dom_sf"/>
</dbReference>
<dbReference type="SMART" id="SM00387">
    <property type="entry name" value="HATPase_c"/>
    <property type="match status" value="1"/>
</dbReference>
<keyword evidence="12" id="KW-1185">Reference proteome</keyword>
<dbReference type="Gene3D" id="3.30.450.20">
    <property type="entry name" value="PAS domain"/>
    <property type="match status" value="1"/>
</dbReference>
<dbReference type="InterPro" id="IPR004358">
    <property type="entry name" value="Sig_transdc_His_kin-like_C"/>
</dbReference>
<dbReference type="RefSeq" id="WP_087713796.1">
    <property type="nucleotide sequence ID" value="NZ_MWPH01000001.1"/>
</dbReference>
<evidence type="ECO:0000256" key="2">
    <source>
        <dbReference type="ARBA" id="ARBA00012438"/>
    </source>
</evidence>
<dbReference type="SUPFAM" id="SSF52172">
    <property type="entry name" value="CheY-like"/>
    <property type="match status" value="1"/>
</dbReference>
<dbReference type="SMART" id="SM00091">
    <property type="entry name" value="PAS"/>
    <property type="match status" value="1"/>
</dbReference>
<evidence type="ECO:0000256" key="3">
    <source>
        <dbReference type="ARBA" id="ARBA00022553"/>
    </source>
</evidence>
<dbReference type="Pfam" id="PF00512">
    <property type="entry name" value="HisKA"/>
    <property type="match status" value="1"/>
</dbReference>
<dbReference type="SUPFAM" id="SSF47384">
    <property type="entry name" value="Homodimeric domain of signal transducing histidine kinase"/>
    <property type="match status" value="1"/>
</dbReference>
<dbReference type="EC" id="2.7.13.3" evidence="2"/>
<keyword evidence="3" id="KW-0597">Phosphoprotein</keyword>
<keyword evidence="4" id="KW-0808">Transferase</keyword>
<gene>
    <name evidence="11" type="ORF">B2G88_01630</name>
</gene>
<evidence type="ECO:0000256" key="1">
    <source>
        <dbReference type="ARBA" id="ARBA00000085"/>
    </source>
</evidence>
<dbReference type="SUPFAM" id="SSF55781">
    <property type="entry name" value="GAF domain-like"/>
    <property type="match status" value="1"/>
</dbReference>
<evidence type="ECO:0000256" key="5">
    <source>
        <dbReference type="ARBA" id="ARBA00022777"/>
    </source>
</evidence>
<dbReference type="GO" id="GO:0000155">
    <property type="term" value="F:phosphorelay sensor kinase activity"/>
    <property type="evidence" value="ECO:0007669"/>
    <property type="project" value="InterPro"/>
</dbReference>
<feature type="region of interest" description="Disordered" evidence="7">
    <location>
        <begin position="578"/>
        <end position="612"/>
    </location>
</feature>
<dbReference type="PANTHER" id="PTHR43711:SF1">
    <property type="entry name" value="HISTIDINE KINASE 1"/>
    <property type="match status" value="1"/>
</dbReference>
<comment type="caution">
    <text evidence="11">The sequence shown here is derived from an EMBL/GenBank/DDBJ whole genome shotgun (WGS) entry which is preliminary data.</text>
</comment>
<dbReference type="InterPro" id="IPR003594">
    <property type="entry name" value="HATPase_dom"/>
</dbReference>
<organism evidence="11 12">
    <name type="scientific">Natronolimnobius baerhuensis</name>
    <dbReference type="NCBI Taxonomy" id="253108"/>
    <lineage>
        <taxon>Archaea</taxon>
        <taxon>Methanobacteriati</taxon>
        <taxon>Methanobacteriota</taxon>
        <taxon>Stenosarchaea group</taxon>
        <taxon>Halobacteria</taxon>
        <taxon>Halobacteriales</taxon>
        <taxon>Natrialbaceae</taxon>
        <taxon>Natronolimnobius</taxon>
    </lineage>
</organism>
<dbReference type="InterPro" id="IPR011006">
    <property type="entry name" value="CheY-like_superfamily"/>
</dbReference>
<evidence type="ECO:0000259" key="9">
    <source>
        <dbReference type="PROSITE" id="PS50112"/>
    </source>
</evidence>
<dbReference type="InterPro" id="IPR029016">
    <property type="entry name" value="GAF-like_dom_sf"/>
</dbReference>
<name>A0A202EBF1_9EURY</name>
<dbReference type="InterPro" id="IPR000014">
    <property type="entry name" value="PAS"/>
</dbReference>
<keyword evidence="6" id="KW-0902">Two-component regulatory system</keyword>
<dbReference type="EMBL" id="MWPH01000001">
    <property type="protein sequence ID" value="OVE85551.1"/>
    <property type="molecule type" value="Genomic_DNA"/>
</dbReference>
<dbReference type="PROSITE" id="PS50113">
    <property type="entry name" value="PAC"/>
    <property type="match status" value="1"/>
</dbReference>
<proteinExistence type="predicted"/>